<accession>A0AAD3SXM3</accession>
<organism evidence="1 2">
    <name type="scientific">Nepenthes gracilis</name>
    <name type="common">Slender pitcher plant</name>
    <dbReference type="NCBI Taxonomy" id="150966"/>
    <lineage>
        <taxon>Eukaryota</taxon>
        <taxon>Viridiplantae</taxon>
        <taxon>Streptophyta</taxon>
        <taxon>Embryophyta</taxon>
        <taxon>Tracheophyta</taxon>
        <taxon>Spermatophyta</taxon>
        <taxon>Magnoliopsida</taxon>
        <taxon>eudicotyledons</taxon>
        <taxon>Gunneridae</taxon>
        <taxon>Pentapetalae</taxon>
        <taxon>Caryophyllales</taxon>
        <taxon>Nepenthaceae</taxon>
        <taxon>Nepenthes</taxon>
    </lineage>
</organism>
<dbReference type="EMBL" id="BSYO01000019">
    <property type="protein sequence ID" value="GMH18604.1"/>
    <property type="molecule type" value="Genomic_DNA"/>
</dbReference>
<reference evidence="1" key="1">
    <citation type="submission" date="2023-05" db="EMBL/GenBank/DDBJ databases">
        <title>Nepenthes gracilis genome sequencing.</title>
        <authorList>
            <person name="Fukushima K."/>
        </authorList>
    </citation>
    <scope>NUCLEOTIDE SEQUENCE</scope>
    <source>
        <strain evidence="1">SING2019-196</strain>
    </source>
</reference>
<evidence type="ECO:0000313" key="1">
    <source>
        <dbReference type="EMBL" id="GMH18604.1"/>
    </source>
</evidence>
<sequence length="238" mass="24992">MLTLSLPPSPRVGCGCSVCGDHVAGSLHRPLTTPDTVPIEDKSKGASPSMFVGLDSVSNPCHHNQIDGSSGDAISDEFGLILGVDGSTPESIARIARKYSLVDVVDGLLYKAPSDFQDVNSIPLSGCSVEGSEALVAEAVQSCDPGRRIVHALPNVDPIVGDPLAHANSTFSDDKGILQCPDLHLPCCSKAARVLEGPSSGNVAAVQGLSLCNPSDSPSCHLEPHARWVRMSYRFRQQ</sequence>
<name>A0AAD3SXM3_NEPGR</name>
<proteinExistence type="predicted"/>
<keyword evidence="2" id="KW-1185">Reference proteome</keyword>
<dbReference type="AlphaFoldDB" id="A0AAD3SXM3"/>
<gene>
    <name evidence="1" type="ORF">Nepgr_020445</name>
</gene>
<dbReference type="Proteomes" id="UP001279734">
    <property type="component" value="Unassembled WGS sequence"/>
</dbReference>
<protein>
    <submittedName>
        <fullName evidence="1">Uncharacterized protein</fullName>
    </submittedName>
</protein>
<evidence type="ECO:0000313" key="2">
    <source>
        <dbReference type="Proteomes" id="UP001279734"/>
    </source>
</evidence>
<comment type="caution">
    <text evidence="1">The sequence shown here is derived from an EMBL/GenBank/DDBJ whole genome shotgun (WGS) entry which is preliminary data.</text>
</comment>